<dbReference type="RefSeq" id="WP_269308435.1">
    <property type="nucleotide sequence ID" value="NZ_CP098242.1"/>
</dbReference>
<proteinExistence type="predicted"/>
<accession>A0A9E9LYA2</accession>
<protein>
    <submittedName>
        <fullName evidence="1">Uncharacterized protein</fullName>
    </submittedName>
</protein>
<organism evidence="1 2">
    <name type="scientific">Oxalobacter vibrioformis</name>
    <dbReference type="NCBI Taxonomy" id="933080"/>
    <lineage>
        <taxon>Bacteria</taxon>
        <taxon>Pseudomonadati</taxon>
        <taxon>Pseudomonadota</taxon>
        <taxon>Betaproteobacteria</taxon>
        <taxon>Burkholderiales</taxon>
        <taxon>Oxalobacteraceae</taxon>
        <taxon>Oxalobacter</taxon>
    </lineage>
</organism>
<keyword evidence="2" id="KW-1185">Reference proteome</keyword>
<gene>
    <name evidence="1" type="ORF">NB640_09300</name>
</gene>
<dbReference type="EMBL" id="CP098242">
    <property type="protein sequence ID" value="WAW09438.1"/>
    <property type="molecule type" value="Genomic_DNA"/>
</dbReference>
<evidence type="ECO:0000313" key="1">
    <source>
        <dbReference type="EMBL" id="WAW09438.1"/>
    </source>
</evidence>
<evidence type="ECO:0000313" key="2">
    <source>
        <dbReference type="Proteomes" id="UP001156215"/>
    </source>
</evidence>
<name>A0A9E9LYA2_9BURK</name>
<dbReference type="KEGG" id="ovb:NB640_09300"/>
<reference evidence="1" key="1">
    <citation type="journal article" date="2022" name="Front. Microbiol.">
        <title>New perspectives on an old grouping: The genomic and phenotypic variability of Oxalobacter formigenes and the implications for calcium oxalate stone prevention.</title>
        <authorList>
            <person name="Chmiel J.A."/>
            <person name="Carr C."/>
            <person name="Stuivenberg G.A."/>
            <person name="Venema R."/>
            <person name="Chanyi R.M."/>
            <person name="Al K.F."/>
            <person name="Giguere D."/>
            <person name="Say H."/>
            <person name="Akouris P.P."/>
            <person name="Dominguez Romero S.A."/>
            <person name="Kwong A."/>
            <person name="Tai V."/>
            <person name="Koval S.F."/>
            <person name="Razvi H."/>
            <person name="Bjazevic J."/>
            <person name="Burton J.P."/>
        </authorList>
    </citation>
    <scope>NUCLEOTIDE SEQUENCE</scope>
    <source>
        <strain evidence="1">WoOx3</strain>
    </source>
</reference>
<dbReference type="Proteomes" id="UP001156215">
    <property type="component" value="Chromosome"/>
</dbReference>
<sequence>MNTSYIYLALLDVIGYRARLEEDIQNADFSFKEDLQKALSFLSSVNTAVFNYQAISDTIILTCNTHNNFLKFLEILKDTFIAFLERDLYIRGGLAYARHFQNGNLTYSHAVTLAHELENKHATYPRILISPNLIEMYRSGSELQEIFGKKLLVYQNGVYFLNILDNENWDQVHDLARKIYISSKEKITFNESAFMKHLWFENYLFSSPFANHQKKYIKNFEID</sequence>
<dbReference type="AlphaFoldDB" id="A0A9E9LYA2"/>